<dbReference type="STRING" id="511.UZ73_11985"/>
<keyword evidence="1 2" id="KW-0732">Signal</keyword>
<dbReference type="InterPro" id="IPR018389">
    <property type="entry name" value="DctP_fam"/>
</dbReference>
<dbReference type="PANTHER" id="PTHR33376">
    <property type="match status" value="1"/>
</dbReference>
<feature type="chain" id="PRO_5015719188" evidence="2">
    <location>
        <begin position="21"/>
        <end position="346"/>
    </location>
</feature>
<dbReference type="Proteomes" id="UP000245216">
    <property type="component" value="Unassembled WGS sequence"/>
</dbReference>
<proteinExistence type="predicted"/>
<dbReference type="InterPro" id="IPR038404">
    <property type="entry name" value="TRAP_DctP_sf"/>
</dbReference>
<dbReference type="CDD" id="cd13665">
    <property type="entry name" value="PBP2_TRAP_Dctp3_4"/>
    <property type="match status" value="1"/>
</dbReference>
<dbReference type="AlphaFoldDB" id="A0A2U2BJ59"/>
<comment type="caution">
    <text evidence="3">The sequence shown here is derived from an EMBL/GenBank/DDBJ whole genome shotgun (WGS) entry which is preliminary data.</text>
</comment>
<organism evidence="3 4">
    <name type="scientific">Alcaligenes faecalis</name>
    <dbReference type="NCBI Taxonomy" id="511"/>
    <lineage>
        <taxon>Bacteria</taxon>
        <taxon>Pseudomonadati</taxon>
        <taxon>Pseudomonadota</taxon>
        <taxon>Betaproteobacteria</taxon>
        <taxon>Burkholderiales</taxon>
        <taxon>Alcaligenaceae</taxon>
        <taxon>Alcaligenes</taxon>
    </lineage>
</organism>
<accession>A0A2U2BJ59</accession>
<name>A0A2U2BJ59_ALCFA</name>
<dbReference type="NCBIfam" id="NF037995">
    <property type="entry name" value="TRAP_S1"/>
    <property type="match status" value="1"/>
</dbReference>
<sequence>MKNRWISRLLGMALTSLAVAAGPAKADKPVELTFSAWIPQTHVLVANFMKPWAKEVEQATEGRVKINFLTKAATNPVGHLDAVRNGIVDLAFISYSYYPGNFDLMKFAMLPFSGNSAESTSLAAWNIYSKYLQDAKEHRGIKLLGLYGHGPGSVYTTGKQVQTIADFDGLKLRIGGGMQADLSKALNVNAVVKPASESYELLSTGVVDGVLFPPESVVSFRLDSVVKHATVFPGGLYADLHGIIMNPGAFDRLSEKDREIVMSLSGEHIARMGGKAWGDADVAAMKTLEANNVQFHPASEELIAAVKERTASFEQAWLDAAKAKGIDGPAVLAEFRADLKARESAN</sequence>
<protein>
    <submittedName>
        <fullName evidence="3">ABC transporter substrate-binding protein</fullName>
    </submittedName>
</protein>
<evidence type="ECO:0000313" key="4">
    <source>
        <dbReference type="Proteomes" id="UP000245216"/>
    </source>
</evidence>
<evidence type="ECO:0000256" key="2">
    <source>
        <dbReference type="SAM" id="SignalP"/>
    </source>
</evidence>
<gene>
    <name evidence="3" type="ORF">DF183_12975</name>
</gene>
<evidence type="ECO:0000256" key="1">
    <source>
        <dbReference type="ARBA" id="ARBA00022729"/>
    </source>
</evidence>
<dbReference type="PANTHER" id="PTHR33376:SF15">
    <property type="entry name" value="BLL6794 PROTEIN"/>
    <property type="match status" value="1"/>
</dbReference>
<dbReference type="GO" id="GO:0055085">
    <property type="term" value="P:transmembrane transport"/>
    <property type="evidence" value="ECO:0007669"/>
    <property type="project" value="InterPro"/>
</dbReference>
<dbReference type="Gene3D" id="3.40.190.170">
    <property type="entry name" value="Bacterial extracellular solute-binding protein, family 7"/>
    <property type="match status" value="1"/>
</dbReference>
<dbReference type="Pfam" id="PF03480">
    <property type="entry name" value="DctP"/>
    <property type="match status" value="1"/>
</dbReference>
<evidence type="ECO:0000313" key="3">
    <source>
        <dbReference type="EMBL" id="PWE14058.1"/>
    </source>
</evidence>
<dbReference type="EMBL" id="QEXO01000003">
    <property type="protein sequence ID" value="PWE14058.1"/>
    <property type="molecule type" value="Genomic_DNA"/>
</dbReference>
<reference evidence="3 4" key="2">
    <citation type="submission" date="2018-05" db="EMBL/GenBank/DDBJ databases">
        <authorList>
            <person name="Lanie J.A."/>
            <person name="Ng W.-L."/>
            <person name="Kazmierczak K.M."/>
            <person name="Andrzejewski T.M."/>
            <person name="Davidsen T.M."/>
            <person name="Wayne K.J."/>
            <person name="Tettelin H."/>
            <person name="Glass J.I."/>
            <person name="Rusch D."/>
            <person name="Podicherti R."/>
            <person name="Tsui H.-C.T."/>
            <person name="Winkler M.E."/>
        </authorList>
    </citation>
    <scope>NUCLEOTIDE SEQUENCE [LARGE SCALE GENOMIC DNA]</scope>
    <source>
        <strain evidence="3 4">YBY</strain>
    </source>
</reference>
<reference evidence="3 4" key="1">
    <citation type="submission" date="2018-05" db="EMBL/GenBank/DDBJ databases">
        <title>Genome Sequence of an Efficient Indole-Degrading Bacterium, Alcaligenes sp.YBY.</title>
        <authorList>
            <person name="Yang B."/>
        </authorList>
    </citation>
    <scope>NUCLEOTIDE SEQUENCE [LARGE SCALE GENOMIC DNA]</scope>
    <source>
        <strain evidence="3 4">YBY</strain>
    </source>
</reference>
<feature type="signal peptide" evidence="2">
    <location>
        <begin position="1"/>
        <end position="20"/>
    </location>
</feature>
<dbReference type="RefSeq" id="WP_109089273.1">
    <property type="nucleotide sequence ID" value="NZ_QEXO01000003.1"/>
</dbReference>